<dbReference type="STRING" id="1802772.A3H60_01020"/>
<evidence type="ECO:0000313" key="4">
    <source>
        <dbReference type="Proteomes" id="UP000177202"/>
    </source>
</evidence>
<gene>
    <name evidence="3" type="ORF">A3H60_01020</name>
</gene>
<keyword evidence="2" id="KW-1133">Transmembrane helix</keyword>
<feature type="transmembrane region" description="Helical" evidence="2">
    <location>
        <begin position="21"/>
        <end position="38"/>
    </location>
</feature>
<keyword evidence="2" id="KW-0472">Membrane</keyword>
<feature type="coiled-coil region" evidence="1">
    <location>
        <begin position="80"/>
        <end position="124"/>
    </location>
</feature>
<name>A0A1G2UMM4_9BACT</name>
<keyword evidence="1" id="KW-0175">Coiled coil</keyword>
<proteinExistence type="predicted"/>
<comment type="caution">
    <text evidence="3">The sequence shown here is derived from an EMBL/GenBank/DDBJ whole genome shotgun (WGS) entry which is preliminary data.</text>
</comment>
<evidence type="ECO:0000256" key="2">
    <source>
        <dbReference type="SAM" id="Phobius"/>
    </source>
</evidence>
<reference evidence="3 4" key="1">
    <citation type="journal article" date="2016" name="Nat. Commun.">
        <title>Thousands of microbial genomes shed light on interconnected biogeochemical processes in an aquifer system.</title>
        <authorList>
            <person name="Anantharaman K."/>
            <person name="Brown C.T."/>
            <person name="Hug L.A."/>
            <person name="Sharon I."/>
            <person name="Castelle C.J."/>
            <person name="Probst A.J."/>
            <person name="Thomas B.C."/>
            <person name="Singh A."/>
            <person name="Wilkins M.J."/>
            <person name="Karaoz U."/>
            <person name="Brodie E.L."/>
            <person name="Williams K.H."/>
            <person name="Hubbard S.S."/>
            <person name="Banfield J.F."/>
        </authorList>
    </citation>
    <scope>NUCLEOTIDE SEQUENCE [LARGE SCALE GENOMIC DNA]</scope>
</reference>
<accession>A0A1G2UMM4</accession>
<dbReference type="Proteomes" id="UP000177202">
    <property type="component" value="Unassembled WGS sequence"/>
</dbReference>
<dbReference type="AlphaFoldDB" id="A0A1G2UMM4"/>
<dbReference type="EMBL" id="MHWP01000011">
    <property type="protein sequence ID" value="OHB10641.1"/>
    <property type="molecule type" value="Genomic_DNA"/>
</dbReference>
<organism evidence="3 4">
    <name type="scientific">Candidatus Zambryskibacteria bacterium RIFCSPLOWO2_02_FULL_44_12b</name>
    <dbReference type="NCBI Taxonomy" id="1802772"/>
    <lineage>
        <taxon>Bacteria</taxon>
        <taxon>Candidatus Zambryskiibacteriota</taxon>
    </lineage>
</organism>
<protein>
    <submittedName>
        <fullName evidence="3">Uncharacterized protein</fullName>
    </submittedName>
</protein>
<evidence type="ECO:0000256" key="1">
    <source>
        <dbReference type="SAM" id="Coils"/>
    </source>
</evidence>
<feature type="transmembrane region" description="Helical" evidence="2">
    <location>
        <begin position="50"/>
        <end position="74"/>
    </location>
</feature>
<evidence type="ECO:0000313" key="3">
    <source>
        <dbReference type="EMBL" id="OHB10641.1"/>
    </source>
</evidence>
<sequence>MTRIARFFDRLENRIRGFLSRYPIVYGFVAGVGIVSFWRGVWETSDLLNIPALASLVFGFLLLLAIGVLVTEFLGNRIIISGLRGEKKIEEKTLQEIEDEEMFLSSLKNKIDRIEKMVEELGNQDEKV</sequence>
<keyword evidence="2" id="KW-0812">Transmembrane</keyword>